<dbReference type="Pfam" id="PF22959">
    <property type="entry name" value="Ig_NUP210_15th"/>
    <property type="match status" value="1"/>
</dbReference>
<evidence type="ECO:0000256" key="5">
    <source>
        <dbReference type="ARBA" id="ARBA00022989"/>
    </source>
</evidence>
<keyword evidence="4" id="KW-0732">Signal</keyword>
<dbReference type="PANTHER" id="PTHR23019">
    <property type="entry name" value="NUCLEAR PORE MEMBRANE GLYCOPROTEIN GP210-RELATED"/>
    <property type="match status" value="1"/>
</dbReference>
<dbReference type="InterPro" id="IPR055094">
    <property type="entry name" value="NUP210_Ig15"/>
</dbReference>
<evidence type="ECO:0000313" key="23">
    <source>
        <dbReference type="Proteomes" id="UP000265140"/>
    </source>
</evidence>
<evidence type="ECO:0000259" key="17">
    <source>
        <dbReference type="Pfam" id="PF24902"/>
    </source>
</evidence>
<evidence type="ECO:0000259" key="19">
    <source>
        <dbReference type="Pfam" id="PF24991"/>
    </source>
</evidence>
<dbReference type="InterPro" id="IPR057586">
    <property type="entry name" value="Ig_NUP210_16th"/>
</dbReference>
<keyword evidence="8" id="KW-0539">Nucleus</keyword>
<dbReference type="GO" id="GO:0005643">
    <property type="term" value="C:nuclear pore"/>
    <property type="evidence" value="ECO:0007669"/>
    <property type="project" value="TreeGrafter"/>
</dbReference>
<evidence type="ECO:0000259" key="18">
    <source>
        <dbReference type="Pfam" id="PF24935"/>
    </source>
</evidence>
<dbReference type="Pfam" id="PF25354">
    <property type="entry name" value="Ig_NUP210_16th"/>
    <property type="match status" value="1"/>
</dbReference>
<evidence type="ECO:0000256" key="8">
    <source>
        <dbReference type="ARBA" id="ARBA00023242"/>
    </source>
</evidence>
<dbReference type="InterPro" id="IPR055096">
    <property type="entry name" value="Ig_NUP210_1st"/>
</dbReference>
<dbReference type="InterPro" id="IPR058779">
    <property type="entry name" value="Ig_NUP210_13th"/>
</dbReference>
<dbReference type="Pfam" id="PF26181">
    <property type="entry name" value="Ig_NUP210_13th"/>
    <property type="match status" value="1"/>
</dbReference>
<dbReference type="Pfam" id="PF22962">
    <property type="entry name" value="Ig_NUP210_7th"/>
    <property type="match status" value="1"/>
</dbReference>
<keyword evidence="6 9" id="KW-0472">Membrane</keyword>
<dbReference type="InterPro" id="IPR045197">
    <property type="entry name" value="NUP210-like"/>
</dbReference>
<evidence type="ECO:0000259" key="16">
    <source>
        <dbReference type="Pfam" id="PF22969"/>
    </source>
</evidence>
<evidence type="ECO:0000259" key="12">
    <source>
        <dbReference type="Pfam" id="PF22959"/>
    </source>
</evidence>
<keyword evidence="5 9" id="KW-1133">Transmembrane helix</keyword>
<feature type="domain" description="NUP210 Ig-like" evidence="14">
    <location>
        <begin position="245"/>
        <end position="346"/>
    </location>
</feature>
<feature type="domain" description="NUP210 Ig-like" evidence="12">
    <location>
        <begin position="1373"/>
        <end position="1473"/>
    </location>
</feature>
<evidence type="ECO:0008006" key="24">
    <source>
        <dbReference type="Google" id="ProtNLM"/>
    </source>
</evidence>
<reference evidence="22" key="3">
    <citation type="submission" date="2025-09" db="UniProtKB">
        <authorList>
            <consortium name="Ensembl"/>
        </authorList>
    </citation>
    <scope>IDENTIFICATION</scope>
</reference>
<feature type="domain" description="NUP210 Ig-like" evidence="17">
    <location>
        <begin position="906"/>
        <end position="980"/>
    </location>
</feature>
<dbReference type="InterPro" id="IPR008964">
    <property type="entry name" value="Invasin/intimin_cell_adhesion"/>
</dbReference>
<accession>A0AAY5K3D2</accession>
<dbReference type="Pfam" id="PF26183">
    <property type="entry name" value="Ig_NUP210_14th"/>
    <property type="match status" value="1"/>
</dbReference>
<evidence type="ECO:0000259" key="15">
    <source>
        <dbReference type="Pfam" id="PF22967"/>
    </source>
</evidence>
<dbReference type="InterPro" id="IPR056898">
    <property type="entry name" value="Ig_NUP210_6th"/>
</dbReference>
<feature type="domain" description="NUP210 Ig-like" evidence="16">
    <location>
        <begin position="133"/>
        <end position="236"/>
    </location>
</feature>
<keyword evidence="7" id="KW-0325">Glycoprotein</keyword>
<evidence type="ECO:0000256" key="9">
    <source>
        <dbReference type="SAM" id="Phobius"/>
    </source>
</evidence>
<dbReference type="PANTHER" id="PTHR23019:SF1">
    <property type="entry name" value="NUCLEAR PORE MEMBRANE GLYCOPROTEIN 210-LIKE"/>
    <property type="match status" value="1"/>
</dbReference>
<evidence type="ECO:0000259" key="11">
    <source>
        <dbReference type="Pfam" id="PF22957"/>
    </source>
</evidence>
<comment type="similarity">
    <text evidence="2">Belongs to the NUP210 family.</text>
</comment>
<dbReference type="InterPro" id="IPR003343">
    <property type="entry name" value="Big_2"/>
</dbReference>
<dbReference type="InterPro" id="IPR055097">
    <property type="entry name" value="Ig_NUP210_2nd"/>
</dbReference>
<dbReference type="Pfam" id="PF26184">
    <property type="entry name" value="Ig_NUP210_8th"/>
    <property type="match status" value="1"/>
</dbReference>
<dbReference type="InterPro" id="IPR055098">
    <property type="entry name" value="Ig_NUP210_3rd"/>
</dbReference>
<dbReference type="Pfam" id="PF24902">
    <property type="entry name" value="Ig_NUP210_9th"/>
    <property type="match status" value="1"/>
</dbReference>
<evidence type="ECO:0000256" key="4">
    <source>
        <dbReference type="ARBA" id="ARBA00022729"/>
    </source>
</evidence>
<evidence type="ECO:0000256" key="3">
    <source>
        <dbReference type="ARBA" id="ARBA00022692"/>
    </source>
</evidence>
<comment type="subcellular location">
    <subcellularLocation>
        <location evidence="1">Nucleus membrane</location>
        <topology evidence="1">Single-pass membrane protein</topology>
    </subcellularLocation>
</comment>
<sequence>MALLNVKVLCKLFIFILTIIAWSQSTRLNVPKLLLPSSNHNHINFTLTAEKGCYKWVSSRPQTVSVRPLSLSMPPSTLSPSTCSQQALVSALPGSALLETSRVAIIQGEDSVTGHILRCDVIIDQIKQIQIVTTTRQLFTEDPPLELVIMALDSGGNTFSSLAGLQFEWKLAKDSETAESVRFVRFSEAGYSPLHHILSLEEAGQMGDRVLLEGVRSGATWVRVSLAHPEYEWLKPASVSLVVTDRLYLSPSHDTYLLLGSALSYGVWRQVHNKQMRVALGEGQYQLSVENHLDGEEPDDVITVDQDTGTVTAIGLGRTTLSVTHPGLTKDFTSHLPRCSVIVVEPSYLTLGVEEEKDRWVLESDRQYQVTIRVHDQEGHTAHLAKNVVMTIELSDWLFNVLESSTNSSYHVVETLGTGRTTVRAALFSVLTEDGIALPLIPPIRAEQEVEIYAPLTLRPCIFVFPWQPEGPLYQHHMKVEGGSGVVTWSVSDSDVAVVTVKGEVIAGKRRGFVKIQASDTRNPLHTASGQVFVLRPDRVELLPKRRDCRVGESITLPLAIWGVQEEENQGPPQGSSGPQTLLEMTDCSLITLHISTEPLGVFTPLPGSVGPGPGFCGGLLLEAVGQGHTLVSITMETEHHKITSMLRLVAYSPLKALVSDVVLSLGASRLVVFEGGPQPWSHAPGRFHSEGRAEGKGLTVEAVSLSEPGRAQQHTFRVTCHTLGENWLVFRCGNSPGSLNQEPGEAVEESRVRVDCSTPATLSLSLLPSTSSPLSIPPSHLSHPCPQPHYPSSLWSLSCSRNSLLQLAVFDHRGVQFDNFSSCSVNWLSSNSSLLSLSTHMGLVDTQTSSRHSKLHGRQVLHAHDHTGTVTITVALTAAQELWVTPLTASLNLKLVEDVQWDKRAITLYNHPDVTEKLTLVQGSGHFLVRVQDRELINITYLENSSVVQMSPLRCGLTSVRAYDLCATPPDPAVTSISVSDIADFQIDFVDIVELGHSALVRVRVVDCYRQPFLHHYLRLMQLKLNPSSPIVTVDPVGSLDSVSVGYRVSGQIVGVVSLHLSAVDSSGSVRTSAHKQLQVYPRFTLQPPSLALALGSVRQVKWEGGPHPQSSVGFSVSDNRIATVTDTGLVRGVGVGLVKLRGALQTVTQDTGALLTFAQDEVEAEVFNLTGVRIQAPLVRLSVGSEMPVHVMGSDASQNPLALGSVEAGISFQWSLGKLGVLEIHPRHTQAGVTVSPAHSFSVLVRACAVGQTSLRVTVQQANHTSSTHQQLSDEIRVVVYQEMRLSVGTSRSILMSPYSQYELQSNKDTISPVRYALCQCVKGEGLVTVDSQGVLRAGPDTGSALLEVVAMENCGLNQTLLISVRVSPVWFVRLFTVSSLYSAGGGGLPAFPLGWTIRVMTLCYDSLGQLFNAHNTQTRITANRDDLIQVTPDSDSHSFVVQTVSAGLTVLGVQGDPTNPSLSDYTPLPVLSAISAPPHSLRPGDTLCFSSHLTGPHGQPGQWNVSSTDVLQIDSKTGAALAKHSGKVVVSYRLEGGQQALREVTVESPAIPKVSIPDDRFLTNWPDAPNYTVSVELDTSPINTAQCSLSQREAIEKLKPETELLCLLHFIAPYLQLNTLQTIFITTPHYDLDSGEYSCRISVSPQSTSVLHLLSSLSLSISLSASLRGQSEVPMFPLTGHRVQLPYLPAFHCPVSSLVLSVRHPKAEFSVLGTKDLLSTLEVHSDSTAVQTSERVQSDGHRVFSVTMTSWVKGQALLPPANITLYSRLTPQTEVVTVFVRADTAVEIDLIGRQSSWTQLLHIQSILVFAVFAVVAVTAALFIVYKSNMQRGPVVSQYPITHNTVDHSMVHFSPWIRPSSSATERTLRRRSWLWSLP</sequence>
<feature type="domain" description="NUP210 Ig-like" evidence="21">
    <location>
        <begin position="1171"/>
        <end position="1282"/>
    </location>
</feature>
<dbReference type="InterPro" id="IPR055095">
    <property type="entry name" value="NUP210_Ig_C"/>
</dbReference>
<dbReference type="Ensembl" id="ENSELUT00000112172.1">
    <property type="protein sequence ID" value="ENSELUP00000080952.1"/>
    <property type="gene ID" value="ENSELUG00000041542.1"/>
</dbReference>
<dbReference type="GO" id="GO:0031965">
    <property type="term" value="C:nuclear membrane"/>
    <property type="evidence" value="ECO:0007669"/>
    <property type="project" value="UniProtKB-SubCell"/>
</dbReference>
<dbReference type="Pfam" id="PF26182">
    <property type="entry name" value="Ig_NUP210_5th"/>
    <property type="match status" value="1"/>
</dbReference>
<feature type="transmembrane region" description="Helical" evidence="9">
    <location>
        <begin position="1809"/>
        <end position="1828"/>
    </location>
</feature>
<reference evidence="22" key="2">
    <citation type="submission" date="2025-08" db="UniProtKB">
        <authorList>
            <consortium name="Ensembl"/>
        </authorList>
    </citation>
    <scope>IDENTIFICATION</scope>
</reference>
<feature type="domain" description="NUP210 Ig-like" evidence="20">
    <location>
        <begin position="1478"/>
        <end position="1546"/>
    </location>
</feature>
<evidence type="ECO:0000256" key="1">
    <source>
        <dbReference type="ARBA" id="ARBA00004590"/>
    </source>
</evidence>
<organism evidence="22 23">
    <name type="scientific">Esox lucius</name>
    <name type="common">Northern pike</name>
    <dbReference type="NCBI Taxonomy" id="8010"/>
    <lineage>
        <taxon>Eukaryota</taxon>
        <taxon>Metazoa</taxon>
        <taxon>Chordata</taxon>
        <taxon>Craniata</taxon>
        <taxon>Vertebrata</taxon>
        <taxon>Euteleostomi</taxon>
        <taxon>Actinopterygii</taxon>
        <taxon>Neopterygii</taxon>
        <taxon>Teleostei</taxon>
        <taxon>Protacanthopterygii</taxon>
        <taxon>Esociformes</taxon>
        <taxon>Esocidae</taxon>
        <taxon>Esox</taxon>
    </lineage>
</organism>
<dbReference type="GeneTree" id="ENSGT00390000009491"/>
<reference evidence="22 23" key="1">
    <citation type="submission" date="2020-02" db="EMBL/GenBank/DDBJ databases">
        <title>Esox lucius (northern pike) genome, fEsoLuc1, primary haplotype.</title>
        <authorList>
            <person name="Myers G."/>
            <person name="Karagic N."/>
            <person name="Meyer A."/>
            <person name="Pippel M."/>
            <person name="Reichard M."/>
            <person name="Winkler S."/>
            <person name="Tracey A."/>
            <person name="Sims Y."/>
            <person name="Howe K."/>
            <person name="Rhie A."/>
            <person name="Formenti G."/>
            <person name="Durbin R."/>
            <person name="Fedrigo O."/>
            <person name="Jarvis E.D."/>
        </authorList>
    </citation>
    <scope>NUCLEOTIDE SEQUENCE [LARGE SCALE GENOMIC DNA]</scope>
</reference>
<evidence type="ECO:0000259" key="10">
    <source>
        <dbReference type="Pfam" id="PF02368"/>
    </source>
</evidence>
<feature type="domain" description="NUP210 C-terminal Ig-like" evidence="11">
    <location>
        <begin position="1563"/>
        <end position="1724"/>
    </location>
</feature>
<evidence type="ECO:0000259" key="14">
    <source>
        <dbReference type="Pfam" id="PF22963"/>
    </source>
</evidence>
<feature type="domain" description="NUP210 Ig-like" evidence="13">
    <location>
        <begin position="660"/>
        <end position="758"/>
    </location>
</feature>
<protein>
    <recommendedName>
        <fullName evidence="24">BIG2 domain-containing protein</fullName>
    </recommendedName>
</protein>
<evidence type="ECO:0000259" key="13">
    <source>
        <dbReference type="Pfam" id="PF22962"/>
    </source>
</evidence>
<dbReference type="InterPro" id="IPR056899">
    <property type="entry name" value="Ig_NUP210_9th"/>
</dbReference>
<evidence type="ECO:0000259" key="21">
    <source>
        <dbReference type="Pfam" id="PF26181"/>
    </source>
</evidence>
<dbReference type="Pfam" id="PF24935">
    <property type="entry name" value="Ig_NUP210_6th"/>
    <property type="match status" value="1"/>
</dbReference>
<evidence type="ECO:0000259" key="20">
    <source>
        <dbReference type="Pfam" id="PF25354"/>
    </source>
</evidence>
<keyword evidence="3 9" id="KW-0812">Transmembrane</keyword>
<evidence type="ECO:0000256" key="7">
    <source>
        <dbReference type="ARBA" id="ARBA00023180"/>
    </source>
</evidence>
<proteinExistence type="inferred from homology"/>
<dbReference type="Pfam" id="PF22957">
    <property type="entry name" value="NUP210_Ig"/>
    <property type="match status" value="1"/>
</dbReference>
<dbReference type="SUPFAM" id="SSF49373">
    <property type="entry name" value="Invasin/intimin cell-adhesion fragments"/>
    <property type="match status" value="1"/>
</dbReference>
<dbReference type="Pfam" id="PF22967">
    <property type="entry name" value="Ig_NUP210_1st"/>
    <property type="match status" value="1"/>
</dbReference>
<feature type="domain" description="NUP210 Ig-like" evidence="18">
    <location>
        <begin position="541"/>
        <end position="637"/>
    </location>
</feature>
<evidence type="ECO:0000256" key="6">
    <source>
        <dbReference type="ARBA" id="ARBA00023136"/>
    </source>
</evidence>
<feature type="domain" description="NUP210 Ig-like" evidence="15">
    <location>
        <begin position="26"/>
        <end position="124"/>
    </location>
</feature>
<dbReference type="Proteomes" id="UP000265140">
    <property type="component" value="Chromosome 20"/>
</dbReference>
<keyword evidence="23" id="KW-1185">Reference proteome</keyword>
<dbReference type="Pfam" id="PF24991">
    <property type="entry name" value="Ig_NUP210_4th"/>
    <property type="match status" value="1"/>
</dbReference>
<evidence type="ECO:0000313" key="22">
    <source>
        <dbReference type="Ensembl" id="ENSELUP00000080952.1"/>
    </source>
</evidence>
<feature type="domain" description="BIG2" evidence="10">
    <location>
        <begin position="1085"/>
        <end position="1151"/>
    </location>
</feature>
<gene>
    <name evidence="22" type="primary">NUP210</name>
</gene>
<name>A0AAY5K3D2_ESOLU</name>
<evidence type="ECO:0000256" key="2">
    <source>
        <dbReference type="ARBA" id="ARBA00007313"/>
    </source>
</evidence>
<dbReference type="Pfam" id="PF02368">
    <property type="entry name" value="Big_2"/>
    <property type="match status" value="1"/>
</dbReference>
<feature type="domain" description="NUP210 fourth Ig-like" evidence="19">
    <location>
        <begin position="358"/>
        <end position="435"/>
    </location>
</feature>
<dbReference type="Pfam" id="PF22963">
    <property type="entry name" value="Ig_NUP210_3rd"/>
    <property type="match status" value="1"/>
</dbReference>
<dbReference type="InterPro" id="IPR055099">
    <property type="entry name" value="Ig_NUP210_7th"/>
</dbReference>
<dbReference type="Pfam" id="PF22969">
    <property type="entry name" value="Ig_NUP210_2nd"/>
    <property type="match status" value="1"/>
</dbReference>
<dbReference type="InterPro" id="IPR056897">
    <property type="entry name" value="Ig_NUP210_4th"/>
</dbReference>